<keyword evidence="1" id="KW-0732">Signal</keyword>
<evidence type="ECO:0008006" key="4">
    <source>
        <dbReference type="Google" id="ProtNLM"/>
    </source>
</evidence>
<evidence type="ECO:0000256" key="1">
    <source>
        <dbReference type="SAM" id="SignalP"/>
    </source>
</evidence>
<protein>
    <recommendedName>
        <fullName evidence="4">Aminotransferase-like plant mobile domain-containing protein</fullName>
    </recommendedName>
</protein>
<sequence length="162" mass="18441">MIGVLHVSAHLAAALILMLLLELGVEMCIQHKLLGTSGYHTLYQWYRSVESEHFPDPTGLRARIEQWTFGLYPACIKYFMSAFDVPEVPKKWKLDPEWDREPKQPEQMSHLRKFPSKWSASASQQDPLNTVKIVDQFVIRQTDKTDVGASDASVNIIVAPFA</sequence>
<evidence type="ECO:0000313" key="3">
    <source>
        <dbReference type="Proteomes" id="UP000315295"/>
    </source>
</evidence>
<name>A0A540K6P6_MALBA</name>
<keyword evidence="3" id="KW-1185">Reference proteome</keyword>
<dbReference type="EMBL" id="VIEB01002294">
    <property type="protein sequence ID" value="TQD69904.1"/>
    <property type="molecule type" value="Genomic_DNA"/>
</dbReference>
<feature type="signal peptide" evidence="1">
    <location>
        <begin position="1"/>
        <end position="24"/>
    </location>
</feature>
<comment type="caution">
    <text evidence="2">The sequence shown here is derived from an EMBL/GenBank/DDBJ whole genome shotgun (WGS) entry which is preliminary data.</text>
</comment>
<dbReference type="STRING" id="106549.A0A540K6P6"/>
<dbReference type="AlphaFoldDB" id="A0A540K6P6"/>
<evidence type="ECO:0000313" key="2">
    <source>
        <dbReference type="EMBL" id="TQD69904.1"/>
    </source>
</evidence>
<feature type="chain" id="PRO_5022168819" description="Aminotransferase-like plant mobile domain-containing protein" evidence="1">
    <location>
        <begin position="25"/>
        <end position="162"/>
    </location>
</feature>
<dbReference type="PANTHER" id="PTHR34211:SF3">
    <property type="entry name" value="CALCINEURIN-LIKE METALLO-PHOSPHOESTERASE SUPERFAMILY PROTEIN"/>
    <property type="match status" value="1"/>
</dbReference>
<dbReference type="PANTHER" id="PTHR34211">
    <property type="entry name" value="CALCINEURIN-LIKE METALLO-PHOSPHOESTERASE SUPERFAMILY PROTEIN"/>
    <property type="match status" value="1"/>
</dbReference>
<reference evidence="2 3" key="1">
    <citation type="journal article" date="2019" name="G3 (Bethesda)">
        <title>Sequencing of a Wild Apple (Malus baccata) Genome Unravels the Differences Between Cultivated and Wild Apple Species Regarding Disease Resistance and Cold Tolerance.</title>
        <authorList>
            <person name="Chen X."/>
        </authorList>
    </citation>
    <scope>NUCLEOTIDE SEQUENCE [LARGE SCALE GENOMIC DNA]</scope>
    <source>
        <strain evidence="3">cv. Shandingzi</strain>
        <tissue evidence="2">Leaves</tissue>
    </source>
</reference>
<gene>
    <name evidence="2" type="ORF">C1H46_044564</name>
</gene>
<organism evidence="2 3">
    <name type="scientific">Malus baccata</name>
    <name type="common">Siberian crab apple</name>
    <name type="synonym">Pyrus baccata</name>
    <dbReference type="NCBI Taxonomy" id="106549"/>
    <lineage>
        <taxon>Eukaryota</taxon>
        <taxon>Viridiplantae</taxon>
        <taxon>Streptophyta</taxon>
        <taxon>Embryophyta</taxon>
        <taxon>Tracheophyta</taxon>
        <taxon>Spermatophyta</taxon>
        <taxon>Magnoliopsida</taxon>
        <taxon>eudicotyledons</taxon>
        <taxon>Gunneridae</taxon>
        <taxon>Pentapetalae</taxon>
        <taxon>rosids</taxon>
        <taxon>fabids</taxon>
        <taxon>Rosales</taxon>
        <taxon>Rosaceae</taxon>
        <taxon>Amygdaloideae</taxon>
        <taxon>Maleae</taxon>
        <taxon>Malus</taxon>
    </lineage>
</organism>
<proteinExistence type="predicted"/>
<accession>A0A540K6P6</accession>
<dbReference type="Proteomes" id="UP000315295">
    <property type="component" value="Unassembled WGS sequence"/>
</dbReference>